<proteinExistence type="predicted"/>
<keyword evidence="1" id="KW-0547">Nucleotide-binding</keyword>
<reference evidence="1" key="2">
    <citation type="submission" date="2020-02" db="EMBL/GenBank/DDBJ databases">
        <title>Identification and distribution of gene clusters putatively required for synthesis of sphingolipid metabolism inhibitors in phylogenetically diverse species of the filamentous fungus Fusarium.</title>
        <authorList>
            <person name="Kim H.-S."/>
            <person name="Busman M."/>
            <person name="Brown D.W."/>
            <person name="Divon H."/>
            <person name="Uhlig S."/>
            <person name="Proctor R.H."/>
        </authorList>
    </citation>
    <scope>NUCLEOTIDE SEQUENCE</scope>
    <source>
        <strain evidence="1">NRRL 25174</strain>
    </source>
</reference>
<sequence length="426" mass="48404">MDGLPPEILGPIICNLIQDIALSEIEETFPKTPLAFYATVSRKWQNVVEQITFHDLMLSPHRLSVAQLGGYFTPLRLSYVRYISFRFEFPAHDLAVTTNKDDFDDQLVLNRTIIQLYGVLSQIPSRSEPHVRLEISIPTPRKYSLPAWGSAAARVNEADGVFNGEIRSTYVHLAASWDKELADLPSVSSFIVDMGSQSLLFAPSAINRMTSKMTRLHKIGWSLFDGEKINTDLRIQQRTRFAETLDMIPSIIPPGAEGDVLSQSLFRFTQRNGLNDFRLTASVDSTIFWPKGKDVDAQWPTLRVFHVELHDVLPSGHWIDIRDYDRVGRVSSWVNDDRPENGIPGEEYHFEFPSTYDKSIMDEFALAAGKCATQMSNINALKILHHGHSHFGMSFNTTTRNKWCLEFVGSPDIPEVRRYQRSGETR</sequence>
<reference evidence="1" key="1">
    <citation type="journal article" date="2017" name="Mycologia">
        <title>Fusarium algeriense, sp. nov., a novel toxigenic crown rot pathogen of durum wheat from Algeria is nested in the Fusarium burgessii species complex.</title>
        <authorList>
            <person name="Laraba I."/>
            <person name="Keddad A."/>
            <person name="Boureghda H."/>
            <person name="Abdallah N."/>
            <person name="Vaughan M.M."/>
            <person name="Proctor R.H."/>
            <person name="Busman M."/>
            <person name="O'Donnell K."/>
        </authorList>
    </citation>
    <scope>NUCLEOTIDE SEQUENCE</scope>
    <source>
        <strain evidence="1">NRRL 25174</strain>
    </source>
</reference>
<dbReference type="Proteomes" id="UP000730481">
    <property type="component" value="Unassembled WGS sequence"/>
</dbReference>
<accession>A0A9P5E608</accession>
<dbReference type="GO" id="GO:0004386">
    <property type="term" value="F:helicase activity"/>
    <property type="evidence" value="ECO:0007669"/>
    <property type="project" value="UniProtKB-KW"/>
</dbReference>
<organism evidence="1 2">
    <name type="scientific">Fusarium beomiforme</name>
    <dbReference type="NCBI Taxonomy" id="44412"/>
    <lineage>
        <taxon>Eukaryota</taxon>
        <taxon>Fungi</taxon>
        <taxon>Dikarya</taxon>
        <taxon>Ascomycota</taxon>
        <taxon>Pezizomycotina</taxon>
        <taxon>Sordariomycetes</taxon>
        <taxon>Hypocreomycetidae</taxon>
        <taxon>Hypocreales</taxon>
        <taxon>Nectriaceae</taxon>
        <taxon>Fusarium</taxon>
        <taxon>Fusarium burgessii species complex</taxon>
    </lineage>
</organism>
<gene>
    <name evidence="1" type="ORF">FBEOM_978</name>
</gene>
<keyword evidence="1" id="KW-0067">ATP-binding</keyword>
<protein>
    <submittedName>
        <fullName evidence="1">Atp-dependent dna helicase</fullName>
    </submittedName>
</protein>
<keyword evidence="1" id="KW-0347">Helicase</keyword>
<keyword evidence="1" id="KW-0378">Hydrolase</keyword>
<keyword evidence="2" id="KW-1185">Reference proteome</keyword>
<dbReference type="AlphaFoldDB" id="A0A9P5E608"/>
<evidence type="ECO:0000313" key="2">
    <source>
        <dbReference type="Proteomes" id="UP000730481"/>
    </source>
</evidence>
<dbReference type="EMBL" id="PVQB02000034">
    <property type="protein sequence ID" value="KAF4345103.1"/>
    <property type="molecule type" value="Genomic_DNA"/>
</dbReference>
<dbReference type="OrthoDB" id="4802432at2759"/>
<comment type="caution">
    <text evidence="1">The sequence shown here is derived from an EMBL/GenBank/DDBJ whole genome shotgun (WGS) entry which is preliminary data.</text>
</comment>
<name>A0A9P5E608_9HYPO</name>
<evidence type="ECO:0000313" key="1">
    <source>
        <dbReference type="EMBL" id="KAF4345103.1"/>
    </source>
</evidence>